<proteinExistence type="predicted"/>
<evidence type="ECO:0000313" key="2">
    <source>
        <dbReference type="Proteomes" id="UP001627154"/>
    </source>
</evidence>
<evidence type="ECO:0000313" key="1">
    <source>
        <dbReference type="EMBL" id="KAL3393483.1"/>
    </source>
</evidence>
<accession>A0ABD2WKT6</accession>
<dbReference type="InterPro" id="IPR019188">
    <property type="entry name" value="SNAPC1"/>
</dbReference>
<comment type="caution">
    <text evidence="1">The sequence shown here is derived from an EMBL/GenBank/DDBJ whole genome shotgun (WGS) entry which is preliminary data.</text>
</comment>
<keyword evidence="2" id="KW-1185">Reference proteome</keyword>
<dbReference type="EMBL" id="JBJJXI010000097">
    <property type="protein sequence ID" value="KAL3393483.1"/>
    <property type="molecule type" value="Genomic_DNA"/>
</dbReference>
<dbReference type="PANTHER" id="PTHR15131">
    <property type="entry name" value="SMALL NUCLEAR RNA ACTIVATING COMPLEX, POLYPEPTIDE 1"/>
    <property type="match status" value="1"/>
</dbReference>
<protein>
    <recommendedName>
        <fullName evidence="3">snRNA-activating protein complex subunit 1</fullName>
    </recommendedName>
</protein>
<dbReference type="Pfam" id="PF09808">
    <property type="entry name" value="SNAPC1"/>
    <property type="match status" value="1"/>
</dbReference>
<dbReference type="AlphaFoldDB" id="A0ABD2WKT6"/>
<organism evidence="1 2">
    <name type="scientific">Trichogramma kaykai</name>
    <dbReference type="NCBI Taxonomy" id="54128"/>
    <lineage>
        <taxon>Eukaryota</taxon>
        <taxon>Metazoa</taxon>
        <taxon>Ecdysozoa</taxon>
        <taxon>Arthropoda</taxon>
        <taxon>Hexapoda</taxon>
        <taxon>Insecta</taxon>
        <taxon>Pterygota</taxon>
        <taxon>Neoptera</taxon>
        <taxon>Endopterygota</taxon>
        <taxon>Hymenoptera</taxon>
        <taxon>Apocrita</taxon>
        <taxon>Proctotrupomorpha</taxon>
        <taxon>Chalcidoidea</taxon>
        <taxon>Trichogrammatidae</taxon>
        <taxon>Trichogramma</taxon>
    </lineage>
</organism>
<dbReference type="PANTHER" id="PTHR15131:SF3">
    <property type="entry name" value="SNRNA-ACTIVATING PROTEIN COMPLEX SUBUNIT 1"/>
    <property type="match status" value="1"/>
</dbReference>
<dbReference type="Proteomes" id="UP001627154">
    <property type="component" value="Unassembled WGS sequence"/>
</dbReference>
<gene>
    <name evidence="1" type="ORF">TKK_012155</name>
</gene>
<evidence type="ECO:0008006" key="3">
    <source>
        <dbReference type="Google" id="ProtNLM"/>
    </source>
</evidence>
<name>A0ABD2WKT6_9HYME</name>
<reference evidence="1 2" key="1">
    <citation type="journal article" date="2024" name="bioRxiv">
        <title>A reference genome for Trichogramma kaykai: A tiny desert-dwelling parasitoid wasp with competing sex-ratio distorters.</title>
        <authorList>
            <person name="Culotta J."/>
            <person name="Lindsey A.R."/>
        </authorList>
    </citation>
    <scope>NUCLEOTIDE SEQUENCE [LARGE SCALE GENOMIC DNA]</scope>
    <source>
        <strain evidence="1 2">KSX58</strain>
    </source>
</reference>
<sequence>MTSSSTDITYTASGFYEDCILLLDSFKNKESIRYDEFCKTWCELKFSLIFLGRRSYADMLEFCEEVLIIAKHFIISSSDLPTQLSGLYLLYSLYYKIPIENIKIRVTYNEWQQFLDLHEEIKDKQLHDASFIFVKLIVDDAYYFCIFSNEYGLERCFIKSYTEYANNNPFSNLNNMINEIENGEFSKIQQLSELYNKNKVRLSNVLSLKKLQLFDKNLVHEVINEVEQLQDKRQEFTGTKNKKKLRDLAFDNKLEKSKYTDDKIRAKLGHGFDTDSSDDENVSLQSVLQETENGRNKNNLDIKNILNDDLSEESDA</sequence>